<evidence type="ECO:0000256" key="10">
    <source>
        <dbReference type="SAM" id="MobiDB-lite"/>
    </source>
</evidence>
<dbReference type="EMBL" id="JAUCMV010000005">
    <property type="protein sequence ID" value="KAK0398834.1"/>
    <property type="molecule type" value="Genomic_DNA"/>
</dbReference>
<keyword evidence="13" id="KW-1185">Reference proteome</keyword>
<protein>
    <recommendedName>
        <fullName evidence="11">MADF domain-containing protein</fullName>
    </recommendedName>
</protein>
<dbReference type="GO" id="GO:0005739">
    <property type="term" value="C:mitochondrion"/>
    <property type="evidence" value="ECO:0007669"/>
    <property type="project" value="UniProtKB-SubCell"/>
</dbReference>
<dbReference type="PROSITE" id="PS51029">
    <property type="entry name" value="MADF"/>
    <property type="match status" value="1"/>
</dbReference>
<comment type="cofactor">
    <cofactor evidence="1">
        <name>Zn(2+)</name>
        <dbReference type="ChEBI" id="CHEBI:29105"/>
    </cofactor>
</comment>
<evidence type="ECO:0000256" key="3">
    <source>
        <dbReference type="ARBA" id="ARBA00022670"/>
    </source>
</evidence>
<evidence type="ECO:0000256" key="5">
    <source>
        <dbReference type="ARBA" id="ARBA00022801"/>
    </source>
</evidence>
<comment type="subcellular location">
    <subcellularLocation>
        <location evidence="2">Mitochondrion</location>
    </subcellularLocation>
</comment>
<comment type="similarity">
    <text evidence="9">Belongs to the peptidase M16 family.</text>
</comment>
<evidence type="ECO:0000256" key="1">
    <source>
        <dbReference type="ARBA" id="ARBA00001947"/>
    </source>
</evidence>
<dbReference type="GO" id="GO:0004222">
    <property type="term" value="F:metalloendopeptidase activity"/>
    <property type="evidence" value="ECO:0007669"/>
    <property type="project" value="InterPro"/>
</dbReference>
<feature type="domain" description="MADF" evidence="11">
    <location>
        <begin position="372"/>
        <end position="465"/>
    </location>
</feature>
<dbReference type="PANTHER" id="PTHR11851:SF149">
    <property type="entry name" value="GH01077P"/>
    <property type="match status" value="1"/>
</dbReference>
<evidence type="ECO:0000256" key="6">
    <source>
        <dbReference type="ARBA" id="ARBA00022833"/>
    </source>
</evidence>
<keyword evidence="6" id="KW-0862">Zinc</keyword>
<dbReference type="InterPro" id="IPR001431">
    <property type="entry name" value="Pept_M16_Zn_BS"/>
</dbReference>
<dbReference type="SUPFAM" id="SSF63411">
    <property type="entry name" value="LuxS/MPP-like metallohydrolase"/>
    <property type="match status" value="2"/>
</dbReference>
<comment type="caution">
    <text evidence="12">The sequence shown here is derived from an EMBL/GenBank/DDBJ whole genome shotgun (WGS) entry which is preliminary data.</text>
</comment>
<evidence type="ECO:0000256" key="9">
    <source>
        <dbReference type="RuleBase" id="RU004447"/>
    </source>
</evidence>
<dbReference type="Gene3D" id="3.30.830.10">
    <property type="entry name" value="Metalloenzyme, LuxS/M16 peptidase-like"/>
    <property type="match status" value="2"/>
</dbReference>
<dbReference type="SMART" id="SM00595">
    <property type="entry name" value="MADF"/>
    <property type="match status" value="1"/>
</dbReference>
<name>A0AA39H4W8_9BILA</name>
<dbReference type="PROSITE" id="PS00143">
    <property type="entry name" value="INSULINASE"/>
    <property type="match status" value="1"/>
</dbReference>
<dbReference type="InterPro" id="IPR007863">
    <property type="entry name" value="Peptidase_M16_C"/>
</dbReference>
<dbReference type="InterPro" id="IPR011249">
    <property type="entry name" value="Metalloenz_LuxS/M16"/>
</dbReference>
<organism evidence="12 13">
    <name type="scientific">Steinernema hermaphroditum</name>
    <dbReference type="NCBI Taxonomy" id="289476"/>
    <lineage>
        <taxon>Eukaryota</taxon>
        <taxon>Metazoa</taxon>
        <taxon>Ecdysozoa</taxon>
        <taxon>Nematoda</taxon>
        <taxon>Chromadorea</taxon>
        <taxon>Rhabditida</taxon>
        <taxon>Tylenchina</taxon>
        <taxon>Panagrolaimomorpha</taxon>
        <taxon>Strongyloidoidea</taxon>
        <taxon>Steinernematidae</taxon>
        <taxon>Steinernema</taxon>
    </lineage>
</organism>
<gene>
    <name evidence="12" type="ORF">QR680_002773</name>
</gene>
<keyword evidence="7" id="KW-0482">Metalloprotease</keyword>
<keyword evidence="3" id="KW-0645">Protease</keyword>
<dbReference type="PANTHER" id="PTHR11851">
    <property type="entry name" value="METALLOPROTEASE"/>
    <property type="match status" value="1"/>
</dbReference>
<keyword evidence="8" id="KW-0496">Mitochondrion</keyword>
<reference evidence="12" key="1">
    <citation type="submission" date="2023-06" db="EMBL/GenBank/DDBJ databases">
        <title>Genomic analysis of the entomopathogenic nematode Steinernema hermaphroditum.</title>
        <authorList>
            <person name="Schwarz E.M."/>
            <person name="Heppert J.K."/>
            <person name="Baniya A."/>
            <person name="Schwartz H.T."/>
            <person name="Tan C.-H."/>
            <person name="Antoshechkin I."/>
            <person name="Sternberg P.W."/>
            <person name="Goodrich-Blair H."/>
            <person name="Dillman A.R."/>
        </authorList>
    </citation>
    <scope>NUCLEOTIDE SEQUENCE</scope>
    <source>
        <strain evidence="12">PS9179</strain>
        <tissue evidence="12">Whole animal</tissue>
    </source>
</reference>
<proteinExistence type="inferred from homology"/>
<evidence type="ECO:0000256" key="8">
    <source>
        <dbReference type="ARBA" id="ARBA00023128"/>
    </source>
</evidence>
<keyword evidence="5" id="KW-0378">Hydrolase</keyword>
<dbReference type="Pfam" id="PF00675">
    <property type="entry name" value="Peptidase_M16"/>
    <property type="match status" value="1"/>
</dbReference>
<dbReference type="Pfam" id="PF05193">
    <property type="entry name" value="Peptidase_M16_C"/>
    <property type="match status" value="1"/>
</dbReference>
<feature type="region of interest" description="Disordered" evidence="10">
    <location>
        <begin position="486"/>
        <end position="527"/>
    </location>
</feature>
<dbReference type="AlphaFoldDB" id="A0AA39H4W8"/>
<evidence type="ECO:0000256" key="2">
    <source>
        <dbReference type="ARBA" id="ARBA00004173"/>
    </source>
</evidence>
<dbReference type="Pfam" id="PF10545">
    <property type="entry name" value="MADF_DNA_bdg"/>
    <property type="match status" value="1"/>
</dbReference>
<keyword evidence="4" id="KW-0479">Metal-binding</keyword>
<dbReference type="Proteomes" id="UP001175271">
    <property type="component" value="Unassembled WGS sequence"/>
</dbReference>
<dbReference type="InterPro" id="IPR006578">
    <property type="entry name" value="MADF-dom"/>
</dbReference>
<sequence>MASRLLTGVRLLPNPSRLLLPRKFSVAQPSSAHVVDAPPTRISKLLSGFTVATESRKIDTATVGVWIDAGSRYENEKNNGVAHFLEHMAFKGTAKRTQYGLEMEVENIGAHLNAYTSREQTVYYAKCFTKDIEQCVEILSDILTKSRYQNDAITRERSVILREMEEVEQDLQEVVFDHLHSQAYKGTSLSRTILGPSKTSINYVTEYYKGPRMVLAGAGGVDHDQLMELASKYFGKIEHGGDKVLEYEPGVFSEAFQTIEKPHMELTYGSLAAEGASWISPDNIPLMIANTMIGQYDCVNAAGVNGPSRLLNRLPTEGINKFLAYNTCYKDTGLAGVYFICHPEACRTMAKAVCDEWQSLCEDMSIDDENSVLIELIQAQPILYDLRAEGFCNKRKKQEVWEKVNSEWNEKRIVPTDVESTKARWKNLRATYGRNKKKLPSGSSSSDAIVWPLFSAMRWIDKYEVDRAQLSSQVSEDIDVFRYESDQDENDYGRSRNECTETEEKEKEKTNIEINAEERANQDRHADEGSENFHFAMDIAHTLDRLPYEKQKEKKRRIMNIVYEDDI</sequence>
<dbReference type="GO" id="GO:0006627">
    <property type="term" value="P:protein processing involved in protein targeting to mitochondrion"/>
    <property type="evidence" value="ECO:0007669"/>
    <property type="project" value="TreeGrafter"/>
</dbReference>
<evidence type="ECO:0000259" key="11">
    <source>
        <dbReference type="PROSITE" id="PS51029"/>
    </source>
</evidence>
<evidence type="ECO:0000313" key="12">
    <source>
        <dbReference type="EMBL" id="KAK0398834.1"/>
    </source>
</evidence>
<evidence type="ECO:0000313" key="13">
    <source>
        <dbReference type="Proteomes" id="UP001175271"/>
    </source>
</evidence>
<accession>A0AA39H4W8</accession>
<dbReference type="InterPro" id="IPR011765">
    <property type="entry name" value="Pept_M16_N"/>
</dbReference>
<evidence type="ECO:0000256" key="4">
    <source>
        <dbReference type="ARBA" id="ARBA00022723"/>
    </source>
</evidence>
<dbReference type="InterPro" id="IPR050361">
    <property type="entry name" value="MPP/UQCRC_Complex"/>
</dbReference>
<dbReference type="FunFam" id="3.30.830.10:FF:000008">
    <property type="entry name" value="Mitochondrial-processing peptidase subunit beta"/>
    <property type="match status" value="1"/>
</dbReference>
<evidence type="ECO:0000256" key="7">
    <source>
        <dbReference type="ARBA" id="ARBA00023049"/>
    </source>
</evidence>
<dbReference type="GO" id="GO:0046872">
    <property type="term" value="F:metal ion binding"/>
    <property type="evidence" value="ECO:0007669"/>
    <property type="project" value="UniProtKB-KW"/>
</dbReference>